<dbReference type="CDD" id="cd00077">
    <property type="entry name" value="HDc"/>
    <property type="match status" value="1"/>
</dbReference>
<name>A0A538SZR5_UNCEI</name>
<evidence type="ECO:0000259" key="3">
    <source>
        <dbReference type="PROSITE" id="PS50110"/>
    </source>
</evidence>
<dbReference type="GO" id="GO:0000160">
    <property type="term" value="P:phosphorelay signal transduction system"/>
    <property type="evidence" value="ECO:0007669"/>
    <property type="project" value="InterPro"/>
</dbReference>
<reference evidence="5 6" key="1">
    <citation type="journal article" date="2019" name="Nat. Microbiol.">
        <title>Mediterranean grassland soil C-N compound turnover is dependent on rainfall and depth, and is mediated by genomically divergent microorganisms.</title>
        <authorList>
            <person name="Diamond S."/>
            <person name="Andeer P.F."/>
            <person name="Li Z."/>
            <person name="Crits-Christoph A."/>
            <person name="Burstein D."/>
            <person name="Anantharaman K."/>
            <person name="Lane K.R."/>
            <person name="Thomas B.C."/>
            <person name="Pan C."/>
            <person name="Northen T.R."/>
            <person name="Banfield J.F."/>
        </authorList>
    </citation>
    <scope>NUCLEOTIDE SEQUENCE [LARGE SCALE GENOMIC DNA]</scope>
    <source>
        <strain evidence="5">WS_2</strain>
    </source>
</reference>
<evidence type="ECO:0000256" key="2">
    <source>
        <dbReference type="SAM" id="MobiDB-lite"/>
    </source>
</evidence>
<feature type="domain" description="Response regulatory" evidence="3">
    <location>
        <begin position="34"/>
        <end position="150"/>
    </location>
</feature>
<evidence type="ECO:0000256" key="1">
    <source>
        <dbReference type="PROSITE-ProRule" id="PRU00169"/>
    </source>
</evidence>
<dbReference type="InterPro" id="IPR001789">
    <property type="entry name" value="Sig_transdc_resp-reg_receiver"/>
</dbReference>
<dbReference type="InterPro" id="IPR052020">
    <property type="entry name" value="Cyclic_di-GMP/3'3'-cGAMP_PDE"/>
</dbReference>
<dbReference type="PROSITE" id="PS51832">
    <property type="entry name" value="HD_GYP"/>
    <property type="match status" value="1"/>
</dbReference>
<comment type="caution">
    <text evidence="5">The sequence shown here is derived from an EMBL/GenBank/DDBJ whole genome shotgun (WGS) entry which is preliminary data.</text>
</comment>
<dbReference type="AlphaFoldDB" id="A0A538SZR5"/>
<dbReference type="EMBL" id="VBOS01000144">
    <property type="protein sequence ID" value="TMQ56887.1"/>
    <property type="molecule type" value="Genomic_DNA"/>
</dbReference>
<dbReference type="InterPro" id="IPR037522">
    <property type="entry name" value="HD_GYP_dom"/>
</dbReference>
<keyword evidence="1" id="KW-0597">Phosphoprotein</keyword>
<dbReference type="SMART" id="SM00448">
    <property type="entry name" value="REC"/>
    <property type="match status" value="1"/>
</dbReference>
<evidence type="ECO:0000259" key="4">
    <source>
        <dbReference type="PROSITE" id="PS51832"/>
    </source>
</evidence>
<dbReference type="InterPro" id="IPR011006">
    <property type="entry name" value="CheY-like_superfamily"/>
</dbReference>
<feature type="domain" description="HD-GYP" evidence="4">
    <location>
        <begin position="142"/>
        <end position="331"/>
    </location>
</feature>
<dbReference type="Gene3D" id="1.10.3210.10">
    <property type="entry name" value="Hypothetical protein af1432"/>
    <property type="match status" value="1"/>
</dbReference>
<organism evidence="5 6">
    <name type="scientific">Eiseniibacteriota bacterium</name>
    <dbReference type="NCBI Taxonomy" id="2212470"/>
    <lineage>
        <taxon>Bacteria</taxon>
        <taxon>Candidatus Eiseniibacteriota</taxon>
    </lineage>
</organism>
<feature type="modified residue" description="4-aspartylphosphate" evidence="1">
    <location>
        <position position="83"/>
    </location>
</feature>
<evidence type="ECO:0000313" key="6">
    <source>
        <dbReference type="Proteomes" id="UP000317716"/>
    </source>
</evidence>
<dbReference type="Proteomes" id="UP000317716">
    <property type="component" value="Unassembled WGS sequence"/>
</dbReference>
<dbReference type="PANTHER" id="PTHR45228">
    <property type="entry name" value="CYCLIC DI-GMP PHOSPHODIESTERASE TM_0186-RELATED"/>
    <property type="match status" value="1"/>
</dbReference>
<protein>
    <submittedName>
        <fullName evidence="5">Response regulator</fullName>
    </submittedName>
</protein>
<gene>
    <name evidence="5" type="ORF">E6K72_04230</name>
</gene>
<dbReference type="PROSITE" id="PS50110">
    <property type="entry name" value="RESPONSE_REGULATORY"/>
    <property type="match status" value="1"/>
</dbReference>
<proteinExistence type="predicted"/>
<sequence>MRRPDGMKIPRGTVASPGATGSQLSVLECHPHPRILVVDDDPQIRGVLLRLLSRFKGSVVQAASAEEALAALRETPPDLVLLDIGLPGRNGHVVLGEIRASADLRLVPVVILSAAGSRDDKLRALRGGATDFLAKPFDAEELTTRLQSLLQLKAFTDTLEEAEKVIVALARTIDARDPYTALGRQIGMPEAELTALRQGCLFHDLGKIAIRDEVLLKPGPLTPEEYEEMKRHTVLGRDLLQPMKTLARALPVVYHHHERFDGSGYPEGLSGETIPRIARAAAIADAFDGMTSDRPYRDGLFGREALDALENETRAGLWDQALVEEFRGVME</sequence>
<dbReference type="Pfam" id="PF13487">
    <property type="entry name" value="HD_5"/>
    <property type="match status" value="1"/>
</dbReference>
<dbReference type="InterPro" id="IPR003607">
    <property type="entry name" value="HD/PDEase_dom"/>
</dbReference>
<feature type="non-terminal residue" evidence="5">
    <location>
        <position position="331"/>
    </location>
</feature>
<dbReference type="Pfam" id="PF00072">
    <property type="entry name" value="Response_reg"/>
    <property type="match status" value="1"/>
</dbReference>
<dbReference type="SUPFAM" id="SSF109604">
    <property type="entry name" value="HD-domain/PDEase-like"/>
    <property type="match status" value="1"/>
</dbReference>
<dbReference type="SUPFAM" id="SSF52172">
    <property type="entry name" value="CheY-like"/>
    <property type="match status" value="1"/>
</dbReference>
<feature type="region of interest" description="Disordered" evidence="2">
    <location>
        <begin position="1"/>
        <end position="20"/>
    </location>
</feature>
<evidence type="ECO:0000313" key="5">
    <source>
        <dbReference type="EMBL" id="TMQ56887.1"/>
    </source>
</evidence>
<accession>A0A538SZR5</accession>
<dbReference type="Gene3D" id="3.40.50.2300">
    <property type="match status" value="1"/>
</dbReference>